<dbReference type="GO" id="GO:0005576">
    <property type="term" value="C:extracellular region"/>
    <property type="evidence" value="ECO:0007669"/>
    <property type="project" value="TreeGrafter"/>
</dbReference>
<keyword evidence="4" id="KW-0255">Endonuclease</keyword>
<dbReference type="FunCoup" id="A0A6I9QGE5">
    <property type="interactions" value="1153"/>
</dbReference>
<dbReference type="Proteomes" id="UP000504607">
    <property type="component" value="Chromosome 2"/>
</dbReference>
<reference evidence="12" key="1">
    <citation type="submission" date="2025-08" db="UniProtKB">
        <authorList>
            <consortium name="RefSeq"/>
        </authorList>
    </citation>
    <scope>IDENTIFICATION</scope>
</reference>
<feature type="active site" evidence="8">
    <location>
        <position position="75"/>
    </location>
</feature>
<dbReference type="GO" id="GO:0003723">
    <property type="term" value="F:RNA binding"/>
    <property type="evidence" value="ECO:0007669"/>
    <property type="project" value="InterPro"/>
</dbReference>
<dbReference type="FunFam" id="3.90.730.10:FF:000007">
    <property type="entry name" value="Ribonuclease T2"/>
    <property type="match status" value="1"/>
</dbReference>
<name>A0A6I9QGE5_ELAGV</name>
<dbReference type="CDD" id="cd01061">
    <property type="entry name" value="RNase_T2_euk"/>
    <property type="match status" value="1"/>
</dbReference>
<evidence type="ECO:0000256" key="3">
    <source>
        <dbReference type="ARBA" id="ARBA00022729"/>
    </source>
</evidence>
<feature type="signal peptide" evidence="10">
    <location>
        <begin position="1"/>
        <end position="25"/>
    </location>
</feature>
<dbReference type="GeneID" id="105035062"/>
<organism evidence="11 12">
    <name type="scientific">Elaeis guineensis var. tenera</name>
    <name type="common">Oil palm</name>
    <dbReference type="NCBI Taxonomy" id="51953"/>
    <lineage>
        <taxon>Eukaryota</taxon>
        <taxon>Viridiplantae</taxon>
        <taxon>Streptophyta</taxon>
        <taxon>Embryophyta</taxon>
        <taxon>Tracheophyta</taxon>
        <taxon>Spermatophyta</taxon>
        <taxon>Magnoliopsida</taxon>
        <taxon>Liliopsida</taxon>
        <taxon>Arecaceae</taxon>
        <taxon>Arecoideae</taxon>
        <taxon>Cocoseae</taxon>
        <taxon>Elaeidinae</taxon>
        <taxon>Elaeis</taxon>
    </lineage>
</organism>
<dbReference type="InterPro" id="IPR018188">
    <property type="entry name" value="RNase_T2_His_AS_1"/>
</dbReference>
<dbReference type="KEGG" id="egu:105035062"/>
<dbReference type="Pfam" id="PF00445">
    <property type="entry name" value="Ribonuclease_T2"/>
    <property type="match status" value="1"/>
</dbReference>
<keyword evidence="3 10" id="KW-0732">Signal</keyword>
<evidence type="ECO:0000313" key="12">
    <source>
        <dbReference type="RefSeq" id="XP_010908763.1"/>
    </source>
</evidence>
<evidence type="ECO:0000256" key="10">
    <source>
        <dbReference type="SAM" id="SignalP"/>
    </source>
</evidence>
<dbReference type="InterPro" id="IPR033130">
    <property type="entry name" value="RNase_T2_His_AS_2"/>
</dbReference>
<gene>
    <name evidence="12" type="primary">LOC105035062</name>
</gene>
<keyword evidence="7" id="KW-0456">Lyase</keyword>
<evidence type="ECO:0000256" key="5">
    <source>
        <dbReference type="ARBA" id="ARBA00022801"/>
    </source>
</evidence>
<feature type="active site" evidence="8">
    <location>
        <position position="133"/>
    </location>
</feature>
<keyword evidence="11" id="KW-1185">Reference proteome</keyword>
<evidence type="ECO:0000256" key="1">
    <source>
        <dbReference type="ARBA" id="ARBA00007469"/>
    </source>
</evidence>
<evidence type="ECO:0000256" key="8">
    <source>
        <dbReference type="PIRSR" id="PIRSR633697-1"/>
    </source>
</evidence>
<evidence type="ECO:0000313" key="11">
    <source>
        <dbReference type="Proteomes" id="UP000504607"/>
    </source>
</evidence>
<comment type="similarity">
    <text evidence="1 9">Belongs to the RNase T2 family.</text>
</comment>
<sequence length="267" mass="29511">MATSTVPRLLSLLLLLLSALSLSVGSSSMETVGQRECDYFMLCLQWPGTICKSTHHCCSSNGCCRSQPLTHFTIHGLWPNYDDGSWPACCSHSDFDIKKVSSLVPELEKYWPSLYCSSPSLCFGGKGLFWAHEWEKHGTCSFPVIQDEYDYFSTVLDLYSKYNVTRILSSAGILASNGDRYPLGDVISTIKNAFGASPIVVCRHGSVEELRLCFSKDFKPRDCTMGSDIIDDASYLRSSCPRYVSLPTYAPLVLGDVSGATSWSTDH</sequence>
<evidence type="ECO:0000256" key="7">
    <source>
        <dbReference type="ARBA" id="ARBA00023239"/>
    </source>
</evidence>
<accession>A0A6I9QGE5</accession>
<feature type="active site" evidence="8">
    <location>
        <position position="137"/>
    </location>
</feature>
<dbReference type="PROSITE" id="PS00530">
    <property type="entry name" value="RNASE_T2_1"/>
    <property type="match status" value="1"/>
</dbReference>
<dbReference type="AlphaFoldDB" id="A0A6I9QGE5"/>
<dbReference type="InterPro" id="IPR033697">
    <property type="entry name" value="Ribonuclease_T2_eukaryotic"/>
</dbReference>
<dbReference type="Gene3D" id="3.90.730.10">
    <property type="entry name" value="Ribonuclease T2-like"/>
    <property type="match status" value="1"/>
</dbReference>
<dbReference type="InterPro" id="IPR036430">
    <property type="entry name" value="RNase_T2-like_sf"/>
</dbReference>
<protein>
    <submittedName>
        <fullName evidence="12">Ribonuclease 2</fullName>
    </submittedName>
</protein>
<proteinExistence type="inferred from homology"/>
<dbReference type="OrthoDB" id="435754at2759"/>
<dbReference type="GO" id="GO:0033897">
    <property type="term" value="F:ribonuclease T2 activity"/>
    <property type="evidence" value="ECO:0007669"/>
    <property type="project" value="InterPro"/>
</dbReference>
<keyword evidence="2" id="KW-0540">Nuclease</keyword>
<dbReference type="PANTHER" id="PTHR11240">
    <property type="entry name" value="RIBONUCLEASE T2"/>
    <property type="match status" value="1"/>
</dbReference>
<evidence type="ECO:0000256" key="9">
    <source>
        <dbReference type="RuleBase" id="RU004328"/>
    </source>
</evidence>
<dbReference type="PROSITE" id="PS00531">
    <property type="entry name" value="RNASE_T2_2"/>
    <property type="match status" value="1"/>
</dbReference>
<dbReference type="InterPro" id="IPR001568">
    <property type="entry name" value="RNase_T2-like"/>
</dbReference>
<dbReference type="PANTHER" id="PTHR11240:SF22">
    <property type="entry name" value="RIBONUCLEASE T2"/>
    <property type="match status" value="1"/>
</dbReference>
<evidence type="ECO:0000256" key="4">
    <source>
        <dbReference type="ARBA" id="ARBA00022759"/>
    </source>
</evidence>
<dbReference type="SUPFAM" id="SSF55895">
    <property type="entry name" value="Ribonuclease Rh-like"/>
    <property type="match status" value="1"/>
</dbReference>
<feature type="chain" id="PRO_5027090442" evidence="10">
    <location>
        <begin position="26"/>
        <end position="267"/>
    </location>
</feature>
<keyword evidence="5" id="KW-0378">Hydrolase</keyword>
<dbReference type="InParanoid" id="A0A6I9QGE5"/>
<dbReference type="RefSeq" id="XP_010908763.1">
    <property type="nucleotide sequence ID" value="XM_010910461.1"/>
</dbReference>
<keyword evidence="6" id="KW-1015">Disulfide bond</keyword>
<dbReference type="GO" id="GO:0016787">
    <property type="term" value="F:hydrolase activity"/>
    <property type="evidence" value="ECO:0007669"/>
    <property type="project" value="UniProtKB-KW"/>
</dbReference>
<evidence type="ECO:0000256" key="2">
    <source>
        <dbReference type="ARBA" id="ARBA00022722"/>
    </source>
</evidence>
<evidence type="ECO:0000256" key="6">
    <source>
        <dbReference type="ARBA" id="ARBA00023157"/>
    </source>
</evidence>
<dbReference type="GO" id="GO:0006401">
    <property type="term" value="P:RNA catabolic process"/>
    <property type="evidence" value="ECO:0007669"/>
    <property type="project" value="TreeGrafter"/>
</dbReference>